<evidence type="ECO:0000313" key="18">
    <source>
        <dbReference type="Proteomes" id="UP001623349"/>
    </source>
</evidence>
<evidence type="ECO:0000256" key="7">
    <source>
        <dbReference type="ARBA" id="ARBA00022691"/>
    </source>
</evidence>
<keyword evidence="13 15" id="KW-0012">Acyltransferase</keyword>
<evidence type="ECO:0000256" key="10">
    <source>
        <dbReference type="ARBA" id="ARBA00022884"/>
    </source>
</evidence>
<evidence type="ECO:0000256" key="5">
    <source>
        <dbReference type="ARBA" id="ARBA00022555"/>
    </source>
</evidence>
<dbReference type="InterPro" id="IPR056591">
    <property type="entry name" value="ELP3-like_N"/>
</dbReference>
<evidence type="ECO:0000256" key="8">
    <source>
        <dbReference type="ARBA" id="ARBA00022694"/>
    </source>
</evidence>
<dbReference type="InterPro" id="IPR032432">
    <property type="entry name" value="Radical_SAM_C"/>
</dbReference>
<dbReference type="InterPro" id="IPR034687">
    <property type="entry name" value="ELP3-like"/>
</dbReference>
<evidence type="ECO:0000256" key="4">
    <source>
        <dbReference type="ARBA" id="ARBA00022485"/>
    </source>
</evidence>
<dbReference type="InterPro" id="IPR007197">
    <property type="entry name" value="rSAM"/>
</dbReference>
<dbReference type="SFLD" id="SFLDG01086">
    <property type="entry name" value="elongater_protein-like"/>
    <property type="match status" value="1"/>
</dbReference>
<organism evidence="17 18">
    <name type="scientific">Apodemus speciosus</name>
    <name type="common">Large Japanese field mouse</name>
    <dbReference type="NCBI Taxonomy" id="105296"/>
    <lineage>
        <taxon>Eukaryota</taxon>
        <taxon>Metazoa</taxon>
        <taxon>Chordata</taxon>
        <taxon>Craniata</taxon>
        <taxon>Vertebrata</taxon>
        <taxon>Euteleostomi</taxon>
        <taxon>Mammalia</taxon>
        <taxon>Eutheria</taxon>
        <taxon>Euarchontoglires</taxon>
        <taxon>Glires</taxon>
        <taxon>Rodentia</taxon>
        <taxon>Myomorpha</taxon>
        <taxon>Muroidea</taxon>
        <taxon>Muridae</taxon>
        <taxon>Murinae</taxon>
        <taxon>Apodemus</taxon>
    </lineage>
</organism>
<accession>A0ABQ0FID8</accession>
<evidence type="ECO:0000256" key="3">
    <source>
        <dbReference type="ARBA" id="ARBA00020266"/>
    </source>
</evidence>
<dbReference type="PROSITE" id="PS51186">
    <property type="entry name" value="GNAT"/>
    <property type="match status" value="1"/>
</dbReference>
<dbReference type="InterPro" id="IPR006638">
    <property type="entry name" value="Elp3/MiaA/NifB-like_rSAM"/>
</dbReference>
<dbReference type="InterPro" id="IPR058240">
    <property type="entry name" value="rSAM_sf"/>
</dbReference>
<dbReference type="InterPro" id="IPR016181">
    <property type="entry name" value="Acyl_CoA_acyltransferase"/>
</dbReference>
<dbReference type="NCBIfam" id="TIGR01211">
    <property type="entry name" value="ELP3"/>
    <property type="match status" value="1"/>
</dbReference>
<keyword evidence="6 15" id="KW-0808">Transferase</keyword>
<name>A0ABQ0FID8_APOSI</name>
<dbReference type="SUPFAM" id="SSF102114">
    <property type="entry name" value="Radical SAM enzymes"/>
    <property type="match status" value="1"/>
</dbReference>
<comment type="catalytic activity">
    <reaction evidence="14">
        <text>uridine(34) in tRNA + acetyl-CoA + S-adenosyl-L-methionine + H2O = 5-(carboxymethyl)uridine(34) in tRNA + 5'-deoxyadenosine + L-methionine + CoA + 2 H(+)</text>
        <dbReference type="Rhea" id="RHEA:61020"/>
        <dbReference type="Rhea" id="RHEA-COMP:10407"/>
        <dbReference type="Rhea" id="RHEA-COMP:11727"/>
        <dbReference type="ChEBI" id="CHEBI:15377"/>
        <dbReference type="ChEBI" id="CHEBI:15378"/>
        <dbReference type="ChEBI" id="CHEBI:17319"/>
        <dbReference type="ChEBI" id="CHEBI:57287"/>
        <dbReference type="ChEBI" id="CHEBI:57288"/>
        <dbReference type="ChEBI" id="CHEBI:57844"/>
        <dbReference type="ChEBI" id="CHEBI:59789"/>
        <dbReference type="ChEBI" id="CHEBI:65315"/>
        <dbReference type="ChEBI" id="CHEBI:74882"/>
        <dbReference type="EC" id="2.3.1.311"/>
    </reaction>
    <physiologicalReaction direction="left-to-right" evidence="14">
        <dbReference type="Rhea" id="RHEA:61021"/>
    </physiologicalReaction>
</comment>
<comment type="function">
    <text evidence="15">Catalytic tRNA acetyltransferase subunit of the elongator complex, which is required for multiple tRNA modifications, including mcm5U (5-methoxycarbonylmethyl uridine), mcm5s2U (5-methoxycarbonylmethyl-2-thiouridine), and ncm5U (5-carbamoylmethyl uridine). In the elongator complex, acts as a tRNA uridine(34) acetyltransferase by mediating formation of carboxymethyluridine in the wobble base at position 34 in tRNAs.</text>
</comment>
<reference evidence="17 18" key="1">
    <citation type="submission" date="2024-08" db="EMBL/GenBank/DDBJ databases">
        <title>The draft genome of Apodemus speciosus.</title>
        <authorList>
            <person name="Nabeshima K."/>
            <person name="Suzuki S."/>
            <person name="Onuma M."/>
        </authorList>
    </citation>
    <scope>NUCLEOTIDE SEQUENCE [LARGE SCALE GENOMIC DNA]</scope>
    <source>
        <strain evidence="17">IB14-021</strain>
    </source>
</reference>
<evidence type="ECO:0000313" key="17">
    <source>
        <dbReference type="EMBL" id="GAB1299013.1"/>
    </source>
</evidence>
<keyword evidence="11" id="KW-0408">Iron</keyword>
<dbReference type="PANTHER" id="PTHR11135">
    <property type="entry name" value="HISTONE ACETYLTRANSFERASE-RELATED"/>
    <property type="match status" value="1"/>
</dbReference>
<dbReference type="Proteomes" id="UP001623349">
    <property type="component" value="Unassembled WGS sequence"/>
</dbReference>
<evidence type="ECO:0000256" key="13">
    <source>
        <dbReference type="ARBA" id="ARBA00023315"/>
    </source>
</evidence>
<keyword evidence="12 15" id="KW-0411">Iron-sulfur</keyword>
<keyword evidence="8 15" id="KW-0819">tRNA processing</keyword>
<keyword evidence="18" id="KW-1185">Reference proteome</keyword>
<proteinExistence type="inferred from homology"/>
<dbReference type="SFLD" id="SFLDS00029">
    <property type="entry name" value="Radical_SAM"/>
    <property type="match status" value="1"/>
</dbReference>
<dbReference type="EMBL" id="BAAFST010000014">
    <property type="protein sequence ID" value="GAB1299013.1"/>
    <property type="molecule type" value="Genomic_DNA"/>
</dbReference>
<evidence type="ECO:0000256" key="2">
    <source>
        <dbReference type="ARBA" id="ARBA00005494"/>
    </source>
</evidence>
<evidence type="ECO:0000256" key="6">
    <source>
        <dbReference type="ARBA" id="ARBA00022679"/>
    </source>
</evidence>
<comment type="similarity">
    <text evidence="2 15">Belongs to the ELP3 family.</text>
</comment>
<dbReference type="PANTHER" id="PTHR11135:SF0">
    <property type="entry name" value="ELONGATOR COMPLEX PROTEIN 3"/>
    <property type="match status" value="1"/>
</dbReference>
<feature type="domain" description="N-acetyltransferase" evidence="16">
    <location>
        <begin position="438"/>
        <end position="596"/>
    </location>
</feature>
<evidence type="ECO:0000256" key="14">
    <source>
        <dbReference type="ARBA" id="ARBA00047372"/>
    </source>
</evidence>
<evidence type="ECO:0000259" key="16">
    <source>
        <dbReference type="PROSITE" id="PS51186"/>
    </source>
</evidence>
<dbReference type="SUPFAM" id="SSF55729">
    <property type="entry name" value="Acyl-CoA N-acyltransferases (Nat)"/>
    <property type="match status" value="1"/>
</dbReference>
<gene>
    <name evidence="17" type="ORF">APTSU1_001424900</name>
</gene>
<dbReference type="CDD" id="cd01335">
    <property type="entry name" value="Radical_SAM"/>
    <property type="match status" value="1"/>
</dbReference>
<evidence type="ECO:0000256" key="1">
    <source>
        <dbReference type="ARBA" id="ARBA00005043"/>
    </source>
</evidence>
<dbReference type="Pfam" id="PF04055">
    <property type="entry name" value="Radical_SAM"/>
    <property type="match status" value="1"/>
</dbReference>
<protein>
    <recommendedName>
        <fullName evidence="3 15">Elongator complex protein 3</fullName>
        <ecNumber evidence="15">2.3.1.-</ecNumber>
    </recommendedName>
</protein>
<sequence length="596" mass="67334">MRDLSSAELMMLTIGDVIKQLVEAHEQGKDVDLNKMKTKTAAKYGLSSQPRLVDIIAAVPPHYRKILVPKLKAKPVRTASGIAVVAVMCKPHRCPHISFTGNICVYCPGGPDSDFEYSTQSYTGYEPTSMRAIRARYDPYLQTRNRIEQLKQLGHSVDKVEFIVMGGTFMALPEEYRDYFIRNLHDALSGHTSNNIHEAINNRVSLCSLGCPGTWSVNQAGLERKYPTASASQVLGLKACATNGFLNLYSERSLTKCIGITIETRPDYCMKRHLSDMLTYGCTRLEIGVQSVYEDVARDTNRGHTVKAVCESFHLAKDSGFKVVAHMMPDLPNVGLERDIEQFIEFFENPAFRPDGLKLYPTLVIRGTGLYELWKSGRYRSYSPSDLIELVARILALVPPWTRVYRVQRDIPMPLVSSGVEHGNLRELAFARMKDLGIQCRDVRTREVGIQEIHHRVRPYQVELVRRDYVANGGWETFLSYEDPDQDILIGLLRLRKCSEETFRFELGGGVSIVRELHVYGSVVPVSSRDPTKFQHQGFGMLLMEEAERIALEEHGSGKIAVISVWGELAGVGTRNYYRKIGYRLQGPYMVKLLKK</sequence>
<keyword evidence="7 15" id="KW-0949">S-adenosyl-L-methionine</keyword>
<dbReference type="InterPro" id="IPR000182">
    <property type="entry name" value="GNAT_dom"/>
</dbReference>
<evidence type="ECO:0000256" key="15">
    <source>
        <dbReference type="PIRNR" id="PIRNR005669"/>
    </source>
</evidence>
<dbReference type="Pfam" id="PF23613">
    <property type="entry name" value="ELP3_N"/>
    <property type="match status" value="1"/>
</dbReference>
<keyword evidence="10" id="KW-0694">RNA-binding</keyword>
<dbReference type="PIRSF" id="PIRSF005669">
    <property type="entry name" value="Hist_AcTrfase_ELP3"/>
    <property type="match status" value="1"/>
</dbReference>
<dbReference type="InterPro" id="IPR039661">
    <property type="entry name" value="ELP3"/>
</dbReference>
<dbReference type="SFLD" id="SFLDF00344">
    <property type="entry name" value="ELP3-like"/>
    <property type="match status" value="1"/>
</dbReference>
<evidence type="ECO:0000256" key="11">
    <source>
        <dbReference type="ARBA" id="ARBA00023004"/>
    </source>
</evidence>
<dbReference type="EC" id="2.3.1.-" evidence="15"/>
<keyword evidence="9 15" id="KW-0479">Metal-binding</keyword>
<evidence type="ECO:0000256" key="12">
    <source>
        <dbReference type="ARBA" id="ARBA00023014"/>
    </source>
</evidence>
<comment type="pathway">
    <text evidence="1">tRNA modification; 5-methoxycarbonylmethyl-2-thiouridine-tRNA biosynthesis.</text>
</comment>
<comment type="cofactor">
    <cofactor evidence="15">
        <name>[4Fe-4S] cluster</name>
        <dbReference type="ChEBI" id="CHEBI:49883"/>
    </cofactor>
    <text evidence="15">Binds 1 [4Fe-4S] cluster. The cluster is coordinated with 3 cysteines and an exchangeable S-adenosyl-L-methionine.</text>
</comment>
<evidence type="ECO:0000256" key="9">
    <source>
        <dbReference type="ARBA" id="ARBA00022723"/>
    </source>
</evidence>
<dbReference type="SMART" id="SM00729">
    <property type="entry name" value="Elp3"/>
    <property type="match status" value="1"/>
</dbReference>
<comment type="caution">
    <text evidence="17">The sequence shown here is derived from an EMBL/GenBank/DDBJ whole genome shotgun (WGS) entry which is preliminary data.</text>
</comment>
<dbReference type="Pfam" id="PF16199">
    <property type="entry name" value="Radical_SAM_C"/>
    <property type="match status" value="1"/>
</dbReference>
<keyword evidence="5 15" id="KW-0820">tRNA-binding</keyword>
<keyword evidence="4" id="KW-0004">4Fe-4S</keyword>